<dbReference type="SMART" id="SM00297">
    <property type="entry name" value="BROMO"/>
    <property type="match status" value="1"/>
</dbReference>
<reference evidence="8" key="1">
    <citation type="submission" date="2021-01" db="EMBL/GenBank/DDBJ databases">
        <authorList>
            <person name="Corre E."/>
            <person name="Pelletier E."/>
            <person name="Niang G."/>
            <person name="Scheremetjew M."/>
            <person name="Finn R."/>
            <person name="Kale V."/>
            <person name="Holt S."/>
            <person name="Cochrane G."/>
            <person name="Meng A."/>
            <person name="Brown T."/>
            <person name="Cohen L."/>
        </authorList>
    </citation>
    <scope>NUCLEOTIDE SEQUENCE</scope>
    <source>
        <strain evidence="8">Pop2</strain>
    </source>
</reference>
<comment type="similarity">
    <text evidence="6">Belongs to the HSF family.</text>
</comment>
<evidence type="ECO:0000256" key="6">
    <source>
        <dbReference type="RuleBase" id="RU004020"/>
    </source>
</evidence>
<dbReference type="EMBL" id="HBGN01038311">
    <property type="protein sequence ID" value="CAD9356430.1"/>
    <property type="molecule type" value="Transcribed_RNA"/>
</dbReference>
<evidence type="ECO:0000256" key="1">
    <source>
        <dbReference type="ARBA" id="ARBA00004123"/>
    </source>
</evidence>
<dbReference type="SUPFAM" id="SSF46785">
    <property type="entry name" value="Winged helix' DNA-binding domain"/>
    <property type="match status" value="1"/>
</dbReference>
<evidence type="ECO:0000256" key="2">
    <source>
        <dbReference type="ARBA" id="ARBA00023117"/>
    </source>
</evidence>
<proteinExistence type="inferred from homology"/>
<comment type="subcellular location">
    <subcellularLocation>
        <location evidence="1">Nucleus</location>
    </subcellularLocation>
</comment>
<sequence length="272" mass="32216">MPYIVPSNNNAAPAEPFPVRVFNKINECAEHDPQVASWSEDGLRFVVKNKVTLLERYFTNYNKYESFVRQLNNYRFSRSTTKDGREIWYHKNFCKDRGDLVAYIKAEKSGKRKRSESYTDMKEQNHRLRMNIECLKVVKKLKSLGYPISKPVDPISLDGLHNSQMITNRMDLDTIENRLMNDYYYKLEVFKADVYLTLDNAMRCYKEDSFKWKVAKMLKDDFTSDYENLAFQLDMIQPVEIENDEERDICHLLPLVGEVDMMMAQKLENRFS</sequence>
<dbReference type="Pfam" id="PF00447">
    <property type="entry name" value="HSF_DNA-bind"/>
    <property type="match status" value="1"/>
</dbReference>
<keyword evidence="3" id="KW-0238">DNA-binding</keyword>
<dbReference type="PANTHER" id="PTHR10015:SF206">
    <property type="entry name" value="HSF-TYPE DNA-BINDING DOMAIN-CONTAINING PROTEIN"/>
    <property type="match status" value="1"/>
</dbReference>
<name>A0A7S2A2Y0_9STRA</name>
<evidence type="ECO:0000256" key="4">
    <source>
        <dbReference type="ARBA" id="ARBA00023242"/>
    </source>
</evidence>
<dbReference type="SUPFAM" id="SSF47370">
    <property type="entry name" value="Bromodomain"/>
    <property type="match status" value="1"/>
</dbReference>
<dbReference type="GO" id="GO:0003700">
    <property type="term" value="F:DNA-binding transcription factor activity"/>
    <property type="evidence" value="ECO:0007669"/>
    <property type="project" value="InterPro"/>
</dbReference>
<dbReference type="PROSITE" id="PS50014">
    <property type="entry name" value="BROMODOMAIN_2"/>
    <property type="match status" value="1"/>
</dbReference>
<evidence type="ECO:0000256" key="5">
    <source>
        <dbReference type="PROSITE-ProRule" id="PRU00035"/>
    </source>
</evidence>
<evidence type="ECO:0000259" key="7">
    <source>
        <dbReference type="PROSITE" id="PS50014"/>
    </source>
</evidence>
<dbReference type="PANTHER" id="PTHR10015">
    <property type="entry name" value="HEAT SHOCK TRANSCRIPTION FACTOR"/>
    <property type="match status" value="1"/>
</dbReference>
<dbReference type="InterPro" id="IPR000232">
    <property type="entry name" value="HSF_DNA-bd"/>
</dbReference>
<evidence type="ECO:0000256" key="3">
    <source>
        <dbReference type="ARBA" id="ARBA00023125"/>
    </source>
</evidence>
<dbReference type="Gene3D" id="1.10.10.10">
    <property type="entry name" value="Winged helix-like DNA-binding domain superfamily/Winged helix DNA-binding domain"/>
    <property type="match status" value="1"/>
</dbReference>
<keyword evidence="4" id="KW-0539">Nucleus</keyword>
<accession>A0A7S2A2Y0</accession>
<evidence type="ECO:0000313" key="8">
    <source>
        <dbReference type="EMBL" id="CAD9356430.1"/>
    </source>
</evidence>
<dbReference type="InterPro" id="IPR036427">
    <property type="entry name" value="Bromodomain-like_sf"/>
</dbReference>
<dbReference type="Gene3D" id="1.20.920.10">
    <property type="entry name" value="Bromodomain-like"/>
    <property type="match status" value="1"/>
</dbReference>
<dbReference type="InterPro" id="IPR036388">
    <property type="entry name" value="WH-like_DNA-bd_sf"/>
</dbReference>
<feature type="domain" description="Bromo" evidence="7">
    <location>
        <begin position="140"/>
        <end position="212"/>
    </location>
</feature>
<organism evidence="8">
    <name type="scientific">Ditylum brightwellii</name>
    <dbReference type="NCBI Taxonomy" id="49249"/>
    <lineage>
        <taxon>Eukaryota</taxon>
        <taxon>Sar</taxon>
        <taxon>Stramenopiles</taxon>
        <taxon>Ochrophyta</taxon>
        <taxon>Bacillariophyta</taxon>
        <taxon>Mediophyceae</taxon>
        <taxon>Lithodesmiophycidae</taxon>
        <taxon>Lithodesmiales</taxon>
        <taxon>Lithodesmiaceae</taxon>
        <taxon>Ditylum</taxon>
    </lineage>
</organism>
<dbReference type="InterPro" id="IPR036390">
    <property type="entry name" value="WH_DNA-bd_sf"/>
</dbReference>
<dbReference type="GO" id="GO:0043565">
    <property type="term" value="F:sequence-specific DNA binding"/>
    <property type="evidence" value="ECO:0007669"/>
    <property type="project" value="InterPro"/>
</dbReference>
<keyword evidence="2 5" id="KW-0103">Bromodomain</keyword>
<gene>
    <name evidence="8" type="ORF">DBRI1063_LOCUS24488</name>
</gene>
<dbReference type="InterPro" id="IPR001487">
    <property type="entry name" value="Bromodomain"/>
</dbReference>
<dbReference type="AlphaFoldDB" id="A0A7S2A2Y0"/>
<dbReference type="SMART" id="SM00415">
    <property type="entry name" value="HSF"/>
    <property type="match status" value="1"/>
</dbReference>
<dbReference type="CDD" id="cd04369">
    <property type="entry name" value="Bromodomain"/>
    <property type="match status" value="1"/>
</dbReference>
<dbReference type="GO" id="GO:0005634">
    <property type="term" value="C:nucleus"/>
    <property type="evidence" value="ECO:0007669"/>
    <property type="project" value="UniProtKB-SubCell"/>
</dbReference>
<dbReference type="Pfam" id="PF00439">
    <property type="entry name" value="Bromodomain"/>
    <property type="match status" value="1"/>
</dbReference>
<protein>
    <recommendedName>
        <fullName evidence="7">Bromo domain-containing protein</fullName>
    </recommendedName>
</protein>